<reference evidence="1 2" key="1">
    <citation type="submission" date="2020-08" db="EMBL/GenBank/DDBJ databases">
        <title>Genomic Encyclopedia of Type Strains, Phase IV (KMG-IV): sequencing the most valuable type-strain genomes for metagenomic binning, comparative biology and taxonomic classification.</title>
        <authorList>
            <person name="Goeker M."/>
        </authorList>
    </citation>
    <scope>NUCLEOTIDE SEQUENCE [LARGE SCALE GENOMIC DNA]</scope>
    <source>
        <strain evidence="1 2">DSM 19163</strain>
    </source>
</reference>
<proteinExistence type="predicted"/>
<name>A0A9Q2HF03_9STAP</name>
<sequence length="327" mass="38303">MKDKITTHPRFIRKLEKDLEFLYVNEDYDSFLVRFNEYESVTSNINLDLIEMFYHILINKKEYESMYQYAEKNFQTKEMTREEAEIHFNMILQSLFNLGMYEVLLEWSEIIVATGESSGITSSLIQFAKHCKEYAAKQIANGTKNDDISEASNEDIDIDKSLYSSNKALVITALEYLIDKKDDSYGQDVYSLLKKETAISVSSMMIIYLKEIEYDAIIEVNKFGETFKYHTSEFKPFETSAKISQTIKWIVEDGNIRLDNEERIEQAIEMFLNISVLWYPLKVPFTPKELAKGFISYTKVLNNELSVQSFYGHVAEWILKIEDEIRN</sequence>
<gene>
    <name evidence="1" type="ORF">HNQ45_000189</name>
</gene>
<dbReference type="Proteomes" id="UP000579136">
    <property type="component" value="Unassembled WGS sequence"/>
</dbReference>
<organism evidence="1 2">
    <name type="scientific">Nosocomiicoccus ampullae</name>
    <dbReference type="NCBI Taxonomy" id="489910"/>
    <lineage>
        <taxon>Bacteria</taxon>
        <taxon>Bacillati</taxon>
        <taxon>Bacillota</taxon>
        <taxon>Bacilli</taxon>
        <taxon>Bacillales</taxon>
        <taxon>Staphylococcaceae</taxon>
        <taxon>Nosocomiicoccus</taxon>
    </lineage>
</organism>
<keyword evidence="2" id="KW-1185">Reference proteome</keyword>
<accession>A0A9Q2HF03</accession>
<dbReference type="RefSeq" id="WP_183672760.1">
    <property type="nucleotide sequence ID" value="NZ_CBCRYX010000003.1"/>
</dbReference>
<evidence type="ECO:0000313" key="2">
    <source>
        <dbReference type="Proteomes" id="UP000579136"/>
    </source>
</evidence>
<dbReference type="SUPFAM" id="SSF116965">
    <property type="entry name" value="Hypothetical protein MPN330"/>
    <property type="match status" value="1"/>
</dbReference>
<dbReference type="EMBL" id="JACHHF010000001">
    <property type="protein sequence ID" value="MBB5175331.1"/>
    <property type="molecule type" value="Genomic_DNA"/>
</dbReference>
<dbReference type="AlphaFoldDB" id="A0A9Q2HF03"/>
<protein>
    <submittedName>
        <fullName evidence="1">Flavodoxin</fullName>
    </submittedName>
</protein>
<comment type="caution">
    <text evidence="1">The sequence shown here is derived from an EMBL/GenBank/DDBJ whole genome shotgun (WGS) entry which is preliminary data.</text>
</comment>
<evidence type="ECO:0000313" key="1">
    <source>
        <dbReference type="EMBL" id="MBB5175331.1"/>
    </source>
</evidence>